<dbReference type="PANTHER" id="PTHR11002">
    <property type="entry name" value="CARBONIC ANHYDRASE"/>
    <property type="match status" value="1"/>
</dbReference>
<evidence type="ECO:0008006" key="5">
    <source>
        <dbReference type="Google" id="ProtNLM"/>
    </source>
</evidence>
<dbReference type="InterPro" id="IPR036874">
    <property type="entry name" value="Carbonic_anhydrase_sf"/>
</dbReference>
<evidence type="ECO:0000256" key="2">
    <source>
        <dbReference type="SAM" id="MobiDB-lite"/>
    </source>
</evidence>
<dbReference type="SMART" id="SM00947">
    <property type="entry name" value="Pro_CA"/>
    <property type="match status" value="1"/>
</dbReference>
<reference evidence="4" key="1">
    <citation type="journal article" date="2019" name="Int. J. Syst. Evol. Microbiol.">
        <title>The Global Catalogue of Microorganisms (GCM) 10K type strain sequencing project: providing services to taxonomists for standard genome sequencing and annotation.</title>
        <authorList>
            <consortium name="The Broad Institute Genomics Platform"/>
            <consortium name="The Broad Institute Genome Sequencing Center for Infectious Disease"/>
            <person name="Wu L."/>
            <person name="Ma J."/>
        </authorList>
    </citation>
    <scope>NUCLEOTIDE SEQUENCE [LARGE SCALE GENOMIC DNA]</scope>
    <source>
        <strain evidence="4">JCM 17217</strain>
    </source>
</reference>
<dbReference type="Gene3D" id="3.40.1050.10">
    <property type="entry name" value="Carbonic anhydrase"/>
    <property type="match status" value="1"/>
</dbReference>
<organism evidence="3 4">
    <name type="scientific">Hymenobacter antarcticus</name>
    <dbReference type="NCBI Taxonomy" id="486270"/>
    <lineage>
        <taxon>Bacteria</taxon>
        <taxon>Pseudomonadati</taxon>
        <taxon>Bacteroidota</taxon>
        <taxon>Cytophagia</taxon>
        <taxon>Cytophagales</taxon>
        <taxon>Hymenobacteraceae</taxon>
        <taxon>Hymenobacter</taxon>
    </lineage>
</organism>
<dbReference type="EMBL" id="BAABDI010000006">
    <property type="protein sequence ID" value="GAA3968533.1"/>
    <property type="molecule type" value="Genomic_DNA"/>
</dbReference>
<comment type="caution">
    <text evidence="3">The sequence shown here is derived from an EMBL/GenBank/DDBJ whole genome shotgun (WGS) entry which is preliminary data.</text>
</comment>
<dbReference type="Pfam" id="PF00484">
    <property type="entry name" value="Pro_CA"/>
    <property type="match status" value="1"/>
</dbReference>
<dbReference type="PANTHER" id="PTHR11002:SF79">
    <property type="entry name" value="CARBONIC ANHYDRASE 2"/>
    <property type="match status" value="1"/>
</dbReference>
<evidence type="ECO:0000313" key="3">
    <source>
        <dbReference type="EMBL" id="GAA3968533.1"/>
    </source>
</evidence>
<feature type="region of interest" description="Disordered" evidence="2">
    <location>
        <begin position="1"/>
        <end position="28"/>
    </location>
</feature>
<sequence length="265" mass="28829">MLVSALRQGANAQSRPAAPVKSNANAKRRAGAIDSVQWRREHYVVNRDSAFLDPRVGLRTLRGGNRRFVENKSIRPRQDLAALLKVEKKQKPFAVIVGCSDSRVPHEILFDQGLGDLFIVRTAGQVMAAASYGSIEFATLVLGTKLVVVMGHQSCGAVDAALKRPDVPGHIVTLINSIKHAVAESKGKPGDPLDNAIRQNVLDQVEELRDLDPILSRKYKNGEVLIVGAVYRLHGGQVEFLPETLKNLPAFRTAAVSAAEEAPKH</sequence>
<dbReference type="Proteomes" id="UP001501556">
    <property type="component" value="Unassembled WGS sequence"/>
</dbReference>
<protein>
    <recommendedName>
        <fullName evidence="5">Carbonic anhydrase</fullName>
    </recommendedName>
</protein>
<comment type="similarity">
    <text evidence="1">Belongs to the beta-class carbonic anhydrase family.</text>
</comment>
<accession>A0ABP7PNT3</accession>
<dbReference type="CDD" id="cd03378">
    <property type="entry name" value="beta_CA_cladeC"/>
    <property type="match status" value="1"/>
</dbReference>
<dbReference type="InterPro" id="IPR001765">
    <property type="entry name" value="Carbonic_anhydrase"/>
</dbReference>
<proteinExistence type="inferred from homology"/>
<dbReference type="SUPFAM" id="SSF53056">
    <property type="entry name" value="beta-carbonic anhydrase, cab"/>
    <property type="match status" value="1"/>
</dbReference>
<evidence type="ECO:0000256" key="1">
    <source>
        <dbReference type="ARBA" id="ARBA00006217"/>
    </source>
</evidence>
<gene>
    <name evidence="3" type="ORF">GCM10022407_13260</name>
</gene>
<evidence type="ECO:0000313" key="4">
    <source>
        <dbReference type="Proteomes" id="UP001501556"/>
    </source>
</evidence>
<keyword evidence="4" id="KW-1185">Reference proteome</keyword>
<name>A0ABP7PNT3_9BACT</name>